<organism evidence="9 10">
    <name type="scientific">Achromobacter kerstersii</name>
    <dbReference type="NCBI Taxonomy" id="1353890"/>
    <lineage>
        <taxon>Bacteria</taxon>
        <taxon>Pseudomonadati</taxon>
        <taxon>Pseudomonadota</taxon>
        <taxon>Betaproteobacteria</taxon>
        <taxon>Burkholderiales</taxon>
        <taxon>Alcaligenaceae</taxon>
        <taxon>Achromobacter</taxon>
    </lineage>
</organism>
<dbReference type="SUPFAM" id="SSF49584">
    <property type="entry name" value="Periplasmic chaperone C-domain"/>
    <property type="match status" value="1"/>
</dbReference>
<proteinExistence type="inferred from homology"/>
<dbReference type="Proteomes" id="UP000494269">
    <property type="component" value="Unassembled WGS sequence"/>
</dbReference>
<name>A0A6S7AIR2_9BURK</name>
<evidence type="ECO:0000256" key="3">
    <source>
        <dbReference type="ARBA" id="ARBA00022729"/>
    </source>
</evidence>
<evidence type="ECO:0000256" key="4">
    <source>
        <dbReference type="ARBA" id="ARBA00022764"/>
    </source>
</evidence>
<accession>A0A6S7AIR2</accession>
<dbReference type="SUPFAM" id="SSF49354">
    <property type="entry name" value="PapD-like"/>
    <property type="match status" value="1"/>
</dbReference>
<evidence type="ECO:0000259" key="8">
    <source>
        <dbReference type="Pfam" id="PF02753"/>
    </source>
</evidence>
<dbReference type="InterPro" id="IPR016148">
    <property type="entry name" value="Pili_assmbl_chaperone_C"/>
</dbReference>
<evidence type="ECO:0000259" key="7">
    <source>
        <dbReference type="Pfam" id="PF00345"/>
    </source>
</evidence>
<evidence type="ECO:0000256" key="2">
    <source>
        <dbReference type="ARBA" id="ARBA00007399"/>
    </source>
</evidence>
<protein>
    <submittedName>
        <fullName evidence="9">Putative fimbrial chaperone YadV</fullName>
    </submittedName>
</protein>
<evidence type="ECO:0000256" key="6">
    <source>
        <dbReference type="SAM" id="SignalP"/>
    </source>
</evidence>
<feature type="chain" id="PRO_5028967986" evidence="6">
    <location>
        <begin position="29"/>
        <end position="259"/>
    </location>
</feature>
<dbReference type="InterPro" id="IPR008962">
    <property type="entry name" value="PapD-like_sf"/>
</dbReference>
<feature type="signal peptide" evidence="6">
    <location>
        <begin position="1"/>
        <end position="28"/>
    </location>
</feature>
<dbReference type="GO" id="GO:0030288">
    <property type="term" value="C:outer membrane-bounded periplasmic space"/>
    <property type="evidence" value="ECO:0007669"/>
    <property type="project" value="InterPro"/>
</dbReference>
<dbReference type="PRINTS" id="PR00969">
    <property type="entry name" value="CHAPERONPILI"/>
</dbReference>
<feature type="domain" description="Pili assembly chaperone C-terminal" evidence="8">
    <location>
        <begin position="185"/>
        <end position="244"/>
    </location>
</feature>
<dbReference type="AlphaFoldDB" id="A0A6S7AIR2"/>
<evidence type="ECO:0000256" key="1">
    <source>
        <dbReference type="ARBA" id="ARBA00004418"/>
    </source>
</evidence>
<keyword evidence="4" id="KW-0574">Periplasm</keyword>
<comment type="similarity">
    <text evidence="2">Belongs to the periplasmic pilus chaperone family.</text>
</comment>
<dbReference type="Pfam" id="PF00345">
    <property type="entry name" value="PapD_N"/>
    <property type="match status" value="1"/>
</dbReference>
<dbReference type="GO" id="GO:0071555">
    <property type="term" value="P:cell wall organization"/>
    <property type="evidence" value="ECO:0007669"/>
    <property type="project" value="InterPro"/>
</dbReference>
<sequence>MNAPILPAGYRVILCLALALGLSAAARADLAVVGTRHVYPANDKSLTIQTRNTGERPILVQVWLDQGSRDADPSQLAVPFVVAPPVFRLNAHERAAVSLRHTGEPMPTDRESVFWINFLNVPSSTPSVAGDAPNRLKLSHRFRMKVLYRPSGLAGSAREAIDQVRWTYRNAAEGAQGEGVLEAWNPSAYFVSFARVEFKARGGPVLLDGLTVAPMGGTRFPLAPGVIPLAGRDALRFEAPTDDGVMVQGTSALATGAAN</sequence>
<evidence type="ECO:0000313" key="10">
    <source>
        <dbReference type="Proteomes" id="UP000494269"/>
    </source>
</evidence>
<dbReference type="InterPro" id="IPR036316">
    <property type="entry name" value="Pili_assmbl_chap_C_dom_sf"/>
</dbReference>
<reference evidence="9 10" key="1">
    <citation type="submission" date="2020-04" db="EMBL/GenBank/DDBJ databases">
        <authorList>
            <person name="De Canck E."/>
        </authorList>
    </citation>
    <scope>NUCLEOTIDE SEQUENCE [LARGE SCALE GENOMIC DNA]</scope>
    <source>
        <strain evidence="9 10">LMG 3441</strain>
    </source>
</reference>
<comment type="subcellular location">
    <subcellularLocation>
        <location evidence="1">Periplasm</location>
    </subcellularLocation>
</comment>
<dbReference type="InterPro" id="IPR013783">
    <property type="entry name" value="Ig-like_fold"/>
</dbReference>
<keyword evidence="3 6" id="KW-0732">Signal</keyword>
<gene>
    <name evidence="9" type="primary">yadV_3</name>
    <name evidence="9" type="ORF">LMG3441_04778</name>
</gene>
<dbReference type="PANTHER" id="PTHR30251:SF2">
    <property type="entry name" value="FIMBRIAL CHAPERONE YADV-RELATED"/>
    <property type="match status" value="1"/>
</dbReference>
<dbReference type="RefSeq" id="WP_254600707.1">
    <property type="nucleotide sequence ID" value="NZ_CADIJQ010000009.1"/>
</dbReference>
<dbReference type="PANTHER" id="PTHR30251">
    <property type="entry name" value="PILUS ASSEMBLY CHAPERONE"/>
    <property type="match status" value="1"/>
</dbReference>
<keyword evidence="5" id="KW-0143">Chaperone</keyword>
<dbReference type="InterPro" id="IPR001829">
    <property type="entry name" value="Pili_assmbl_chaperone_bac"/>
</dbReference>
<dbReference type="InterPro" id="IPR050643">
    <property type="entry name" value="Periplasmic_pilus_chap"/>
</dbReference>
<evidence type="ECO:0000256" key="5">
    <source>
        <dbReference type="ARBA" id="ARBA00023186"/>
    </source>
</evidence>
<dbReference type="InterPro" id="IPR016147">
    <property type="entry name" value="Pili_assmbl_chaperone_N"/>
</dbReference>
<keyword evidence="10" id="KW-1185">Reference proteome</keyword>
<dbReference type="Pfam" id="PF02753">
    <property type="entry name" value="PapD_C"/>
    <property type="match status" value="1"/>
</dbReference>
<feature type="domain" description="Pili assembly chaperone N-terminal" evidence="7">
    <location>
        <begin position="31"/>
        <end position="153"/>
    </location>
</feature>
<dbReference type="Gene3D" id="2.60.40.10">
    <property type="entry name" value="Immunoglobulins"/>
    <property type="match status" value="2"/>
</dbReference>
<dbReference type="EMBL" id="CADIJQ010000009">
    <property type="protein sequence ID" value="CAB3732155.1"/>
    <property type="molecule type" value="Genomic_DNA"/>
</dbReference>
<evidence type="ECO:0000313" key="9">
    <source>
        <dbReference type="EMBL" id="CAB3732155.1"/>
    </source>
</evidence>